<evidence type="ECO:0000313" key="2">
    <source>
        <dbReference type="EMBL" id="SNY53279.1"/>
    </source>
</evidence>
<feature type="transmembrane region" description="Helical" evidence="1">
    <location>
        <begin position="155"/>
        <end position="173"/>
    </location>
</feature>
<evidence type="ECO:0000313" key="3">
    <source>
        <dbReference type="Proteomes" id="UP000219612"/>
    </source>
</evidence>
<dbReference type="AlphaFoldDB" id="A0A285IYZ8"/>
<keyword evidence="1" id="KW-0812">Transmembrane</keyword>
<sequence>MDLVVPAALVADVRMPAVAVTDGSPDPEWVDVPLSRWRYRRRPAQRLPVDARTARNVRRYVRLAPLSLPLLVLSIVLLLVGIFQGSVLAFVGAAIGPLWNLAQGPGMPEQQPYRAPNGDLRLPAVSLEVAQEWIRLNPGVTVTDQPAPRPHSQRFYATWAIGLVAAGLISALALPTDGVLILLAPALFIAGVWTATKTAPRLSS</sequence>
<proteinExistence type="predicted"/>
<keyword evidence="3" id="KW-1185">Reference proteome</keyword>
<organism evidence="2 3">
    <name type="scientific">Paractinoplanes atraurantiacus</name>
    <dbReference type="NCBI Taxonomy" id="1036182"/>
    <lineage>
        <taxon>Bacteria</taxon>
        <taxon>Bacillati</taxon>
        <taxon>Actinomycetota</taxon>
        <taxon>Actinomycetes</taxon>
        <taxon>Micromonosporales</taxon>
        <taxon>Micromonosporaceae</taxon>
        <taxon>Paractinoplanes</taxon>
    </lineage>
</organism>
<dbReference type="RefSeq" id="WP_097323076.1">
    <property type="nucleotide sequence ID" value="NZ_OBDY01000013.1"/>
</dbReference>
<gene>
    <name evidence="2" type="ORF">SAMN05421748_113229</name>
</gene>
<reference evidence="2 3" key="1">
    <citation type="submission" date="2017-09" db="EMBL/GenBank/DDBJ databases">
        <authorList>
            <person name="Ehlers B."/>
            <person name="Leendertz F.H."/>
        </authorList>
    </citation>
    <scope>NUCLEOTIDE SEQUENCE [LARGE SCALE GENOMIC DNA]</scope>
    <source>
        <strain evidence="2 3">CGMCC 4.6857</strain>
    </source>
</reference>
<evidence type="ECO:0000256" key="1">
    <source>
        <dbReference type="SAM" id="Phobius"/>
    </source>
</evidence>
<feature type="transmembrane region" description="Helical" evidence="1">
    <location>
        <begin position="179"/>
        <end position="196"/>
    </location>
</feature>
<protein>
    <submittedName>
        <fullName evidence="2">Uncharacterized protein</fullName>
    </submittedName>
</protein>
<dbReference type="EMBL" id="OBDY01000013">
    <property type="protein sequence ID" value="SNY53279.1"/>
    <property type="molecule type" value="Genomic_DNA"/>
</dbReference>
<dbReference type="OrthoDB" id="3296987at2"/>
<keyword evidence="1" id="KW-1133">Transmembrane helix</keyword>
<feature type="transmembrane region" description="Helical" evidence="1">
    <location>
        <begin position="70"/>
        <end position="99"/>
    </location>
</feature>
<dbReference type="Proteomes" id="UP000219612">
    <property type="component" value="Unassembled WGS sequence"/>
</dbReference>
<accession>A0A285IYZ8</accession>
<name>A0A285IYZ8_9ACTN</name>
<keyword evidence="1" id="KW-0472">Membrane</keyword>